<feature type="compositionally biased region" description="Low complexity" evidence="1">
    <location>
        <begin position="127"/>
        <end position="173"/>
    </location>
</feature>
<dbReference type="Proteomes" id="UP001230328">
    <property type="component" value="Unassembled WGS sequence"/>
</dbReference>
<keyword evidence="3" id="KW-1185">Reference proteome</keyword>
<evidence type="ECO:0000313" key="2">
    <source>
        <dbReference type="EMBL" id="MDQ1025634.1"/>
    </source>
</evidence>
<feature type="compositionally biased region" description="Pro residues" evidence="1">
    <location>
        <begin position="1"/>
        <end position="11"/>
    </location>
</feature>
<sequence>MPNPSAAPTPGGPSWLYDPPELSPERWERAGRRLLAKMIGEFAHEEILVPEADGNRSGEAVAATCAPEVTAPVGAPEPRGDDSPPAAGADDERLYTLRLDAGGTIAFRARRGAYDSWQVDPSSLTLTEAGGAPGETAGPQPSHSYTPTPSTSSPVPAPPSGSTEPPSGTSSGN</sequence>
<gene>
    <name evidence="2" type="ORF">QF035_003216</name>
</gene>
<protein>
    <submittedName>
        <fullName evidence="2">Uncharacterized protein</fullName>
    </submittedName>
</protein>
<comment type="caution">
    <text evidence="2">The sequence shown here is derived from an EMBL/GenBank/DDBJ whole genome shotgun (WGS) entry which is preliminary data.</text>
</comment>
<proteinExistence type="predicted"/>
<feature type="region of interest" description="Disordered" evidence="1">
    <location>
        <begin position="1"/>
        <end position="23"/>
    </location>
</feature>
<dbReference type="EMBL" id="JAUSZI010000002">
    <property type="protein sequence ID" value="MDQ1025634.1"/>
    <property type="molecule type" value="Genomic_DNA"/>
</dbReference>
<accession>A0ABU0SQ03</accession>
<feature type="region of interest" description="Disordered" evidence="1">
    <location>
        <begin position="110"/>
        <end position="173"/>
    </location>
</feature>
<name>A0ABU0SQ03_9ACTN</name>
<feature type="region of interest" description="Disordered" evidence="1">
    <location>
        <begin position="66"/>
        <end position="92"/>
    </location>
</feature>
<dbReference type="Gene3D" id="3.30.310.280">
    <property type="match status" value="1"/>
</dbReference>
<evidence type="ECO:0000256" key="1">
    <source>
        <dbReference type="SAM" id="MobiDB-lite"/>
    </source>
</evidence>
<evidence type="ECO:0000313" key="3">
    <source>
        <dbReference type="Proteomes" id="UP001230328"/>
    </source>
</evidence>
<reference evidence="2 3" key="1">
    <citation type="submission" date="2023-07" db="EMBL/GenBank/DDBJ databases">
        <title>Comparative genomics of wheat-associated soil bacteria to identify genetic determinants of phenazine resistance.</title>
        <authorList>
            <person name="Mouncey N."/>
        </authorList>
    </citation>
    <scope>NUCLEOTIDE SEQUENCE [LARGE SCALE GENOMIC DNA]</scope>
    <source>
        <strain evidence="2 3">V2I4</strain>
    </source>
</reference>
<organism evidence="2 3">
    <name type="scientific">Streptomyces umbrinus</name>
    <dbReference type="NCBI Taxonomy" id="67370"/>
    <lineage>
        <taxon>Bacteria</taxon>
        <taxon>Bacillati</taxon>
        <taxon>Actinomycetota</taxon>
        <taxon>Actinomycetes</taxon>
        <taxon>Kitasatosporales</taxon>
        <taxon>Streptomycetaceae</taxon>
        <taxon>Streptomyces</taxon>
        <taxon>Streptomyces phaeochromogenes group</taxon>
    </lineage>
</organism>